<dbReference type="AlphaFoldDB" id="E2BBA9"/>
<proteinExistence type="predicted"/>
<evidence type="ECO:0000313" key="2">
    <source>
        <dbReference type="EMBL" id="EFN87017.1"/>
    </source>
</evidence>
<organism evidence="3">
    <name type="scientific">Harpegnathos saltator</name>
    <name type="common">Jerdon's jumping ant</name>
    <dbReference type="NCBI Taxonomy" id="610380"/>
    <lineage>
        <taxon>Eukaryota</taxon>
        <taxon>Metazoa</taxon>
        <taxon>Ecdysozoa</taxon>
        <taxon>Arthropoda</taxon>
        <taxon>Hexapoda</taxon>
        <taxon>Insecta</taxon>
        <taxon>Pterygota</taxon>
        <taxon>Neoptera</taxon>
        <taxon>Endopterygota</taxon>
        <taxon>Hymenoptera</taxon>
        <taxon>Apocrita</taxon>
        <taxon>Aculeata</taxon>
        <taxon>Formicoidea</taxon>
        <taxon>Formicidae</taxon>
        <taxon>Ponerinae</taxon>
        <taxon>Ponerini</taxon>
        <taxon>Harpegnathos</taxon>
    </lineage>
</organism>
<keyword evidence="3" id="KW-1185">Reference proteome</keyword>
<keyword evidence="1" id="KW-0812">Transmembrane</keyword>
<evidence type="ECO:0000313" key="3">
    <source>
        <dbReference type="Proteomes" id="UP000008237"/>
    </source>
</evidence>
<feature type="non-terminal residue" evidence="2">
    <location>
        <position position="1"/>
    </location>
</feature>
<dbReference type="EMBL" id="GL446968">
    <property type="protein sequence ID" value="EFN87017.1"/>
    <property type="molecule type" value="Genomic_DNA"/>
</dbReference>
<protein>
    <submittedName>
        <fullName evidence="2">Uncharacterized protein</fullName>
    </submittedName>
</protein>
<keyword evidence="1" id="KW-1133">Transmembrane helix</keyword>
<feature type="transmembrane region" description="Helical" evidence="1">
    <location>
        <begin position="12"/>
        <end position="28"/>
    </location>
</feature>
<reference evidence="2 3" key="1">
    <citation type="journal article" date="2010" name="Science">
        <title>Genomic comparison of the ants Camponotus floridanus and Harpegnathos saltator.</title>
        <authorList>
            <person name="Bonasio R."/>
            <person name="Zhang G."/>
            <person name="Ye C."/>
            <person name="Mutti N.S."/>
            <person name="Fang X."/>
            <person name="Qin N."/>
            <person name="Donahue G."/>
            <person name="Yang P."/>
            <person name="Li Q."/>
            <person name="Li C."/>
            <person name="Zhang P."/>
            <person name="Huang Z."/>
            <person name="Berger S.L."/>
            <person name="Reinberg D."/>
            <person name="Wang J."/>
            <person name="Liebig J."/>
        </authorList>
    </citation>
    <scope>NUCLEOTIDE SEQUENCE [LARGE SCALE GENOMIC DNA]</scope>
    <source>
        <strain evidence="2 3">R22 G/1</strain>
    </source>
</reference>
<sequence length="97" mass="11116">DTLSASSSHSSTTILIFGSNHKIVWWYFRRKRKIHLYSPTFSQALEFMAQETLNVASYSSLNSMRSAISLISHNKFGNHPMVKRFCKDITALKPPRP</sequence>
<evidence type="ECO:0000256" key="1">
    <source>
        <dbReference type="SAM" id="Phobius"/>
    </source>
</evidence>
<feature type="non-terminal residue" evidence="2">
    <location>
        <position position="97"/>
    </location>
</feature>
<gene>
    <name evidence="2" type="ORF">EAI_08528</name>
</gene>
<dbReference type="OMA" id="EFMAQET"/>
<keyword evidence="1" id="KW-0472">Membrane</keyword>
<dbReference type="InParanoid" id="E2BBA9"/>
<dbReference type="OrthoDB" id="7699712at2759"/>
<dbReference type="Proteomes" id="UP000008237">
    <property type="component" value="Unassembled WGS sequence"/>
</dbReference>
<accession>E2BBA9</accession>
<name>E2BBA9_HARSA</name>